<dbReference type="SUPFAM" id="SSF52242">
    <property type="entry name" value="Cobalamin (vitamin B12)-binding domain"/>
    <property type="match status" value="1"/>
</dbReference>
<dbReference type="CDD" id="cd01104">
    <property type="entry name" value="HTH_MlrA-CarA"/>
    <property type="match status" value="1"/>
</dbReference>
<evidence type="ECO:0000256" key="1">
    <source>
        <dbReference type="ARBA" id="ARBA00023125"/>
    </source>
</evidence>
<proteinExistence type="predicted"/>
<dbReference type="InterPro" id="IPR047057">
    <property type="entry name" value="MerR_fam"/>
</dbReference>
<dbReference type="InterPro" id="IPR003759">
    <property type="entry name" value="Cbl-bd_cap"/>
</dbReference>
<name>A0ABW0GJN7_9MICO</name>
<dbReference type="Gene3D" id="3.40.50.280">
    <property type="entry name" value="Cobalamin-binding domain"/>
    <property type="match status" value="1"/>
</dbReference>
<keyword evidence="1" id="KW-0238">DNA-binding</keyword>
<dbReference type="PANTHER" id="PTHR30204:SF97">
    <property type="entry name" value="MERR FAMILY REGULATORY PROTEIN"/>
    <property type="match status" value="1"/>
</dbReference>
<sequence>MAEAPAGRQGGGDTVLRPMLTVAAVARRLGVAPATLRTWDRRYGLGPSEHTAGSHRRYSATDVGRLMVMRRLTLEGVPPAEAAGLARTSDVPEDLGLASVTALVGRPVPVGGPSAATTSPVGALPRERDGAVADADDGYPTSGLFDDVGDVWADDLAVGAADAEGDGMALRAGASVDGGTGAVPVRPRSGGGRVVALPDGSPTARGLARAAMAVDSHECVRIVRQHLERFGTVRTWEQLVAPVLVAVGERWRATGAGVEVEHALTESVLQCLRGVAGGLRHPRNSRPVLLAAAEDEHHGLPLHVLTAALAEQGVASRLLGVRVPRAALAAAVRRSGPAVVFVYAHLRVRQPEQLDELPRLRPSPLLLLGGPGWSGVDTPPGVERVDDLPGAVDRIVTAVGA</sequence>
<protein>
    <submittedName>
        <fullName evidence="3">MerR family transcriptional regulator</fullName>
    </submittedName>
</protein>
<dbReference type="EMBL" id="JBHSLD010000006">
    <property type="protein sequence ID" value="MFC5380123.1"/>
    <property type="molecule type" value="Genomic_DNA"/>
</dbReference>
<keyword evidence="4" id="KW-1185">Reference proteome</keyword>
<dbReference type="Pfam" id="PF13411">
    <property type="entry name" value="MerR_1"/>
    <property type="match status" value="1"/>
</dbReference>
<dbReference type="Proteomes" id="UP001596122">
    <property type="component" value="Unassembled WGS sequence"/>
</dbReference>
<dbReference type="RefSeq" id="WP_340266967.1">
    <property type="nucleotide sequence ID" value="NZ_JBBEOG010000001.1"/>
</dbReference>
<dbReference type="InterPro" id="IPR000551">
    <property type="entry name" value="MerR-type_HTH_dom"/>
</dbReference>
<dbReference type="InterPro" id="IPR009061">
    <property type="entry name" value="DNA-bd_dom_put_sf"/>
</dbReference>
<dbReference type="InterPro" id="IPR036724">
    <property type="entry name" value="Cobalamin-bd_sf"/>
</dbReference>
<dbReference type="Gene3D" id="1.10.1660.10">
    <property type="match status" value="1"/>
</dbReference>
<dbReference type="Gene3D" id="1.10.1240.10">
    <property type="entry name" value="Methionine synthase domain"/>
    <property type="match status" value="1"/>
</dbReference>
<evidence type="ECO:0000313" key="4">
    <source>
        <dbReference type="Proteomes" id="UP001596122"/>
    </source>
</evidence>
<dbReference type="SMART" id="SM00422">
    <property type="entry name" value="HTH_MERR"/>
    <property type="match status" value="1"/>
</dbReference>
<evidence type="ECO:0000313" key="3">
    <source>
        <dbReference type="EMBL" id="MFC5380123.1"/>
    </source>
</evidence>
<accession>A0ABW0GJN7</accession>
<organism evidence="3 4">
    <name type="scientific">Aquipuribacter nitratireducens</name>
    <dbReference type="NCBI Taxonomy" id="650104"/>
    <lineage>
        <taxon>Bacteria</taxon>
        <taxon>Bacillati</taxon>
        <taxon>Actinomycetota</taxon>
        <taxon>Actinomycetes</taxon>
        <taxon>Micrococcales</taxon>
        <taxon>Intrasporangiaceae</taxon>
        <taxon>Aquipuribacter</taxon>
    </lineage>
</organism>
<dbReference type="Pfam" id="PF02607">
    <property type="entry name" value="B12-binding_2"/>
    <property type="match status" value="1"/>
</dbReference>
<feature type="domain" description="HTH merR-type" evidence="2">
    <location>
        <begin position="19"/>
        <end position="88"/>
    </location>
</feature>
<dbReference type="PROSITE" id="PS50937">
    <property type="entry name" value="HTH_MERR_2"/>
    <property type="match status" value="1"/>
</dbReference>
<dbReference type="SUPFAM" id="SSF46955">
    <property type="entry name" value="Putative DNA-binding domain"/>
    <property type="match status" value="1"/>
</dbReference>
<comment type="caution">
    <text evidence="3">The sequence shown here is derived from an EMBL/GenBank/DDBJ whole genome shotgun (WGS) entry which is preliminary data.</text>
</comment>
<dbReference type="InterPro" id="IPR036594">
    <property type="entry name" value="Meth_synthase_dom"/>
</dbReference>
<dbReference type="PANTHER" id="PTHR30204">
    <property type="entry name" value="REDOX-CYCLING DRUG-SENSING TRANSCRIPTIONAL ACTIVATOR SOXR"/>
    <property type="match status" value="1"/>
</dbReference>
<gene>
    <name evidence="3" type="ORF">ACFPJ6_04925</name>
</gene>
<reference evidence="4" key="1">
    <citation type="journal article" date="2019" name="Int. J. Syst. Evol. Microbiol.">
        <title>The Global Catalogue of Microorganisms (GCM) 10K type strain sequencing project: providing services to taxonomists for standard genome sequencing and annotation.</title>
        <authorList>
            <consortium name="The Broad Institute Genomics Platform"/>
            <consortium name="The Broad Institute Genome Sequencing Center for Infectious Disease"/>
            <person name="Wu L."/>
            <person name="Ma J."/>
        </authorList>
    </citation>
    <scope>NUCLEOTIDE SEQUENCE [LARGE SCALE GENOMIC DNA]</scope>
    <source>
        <strain evidence="4">CCUG 43114</strain>
    </source>
</reference>
<evidence type="ECO:0000259" key="2">
    <source>
        <dbReference type="PROSITE" id="PS50937"/>
    </source>
</evidence>